<dbReference type="InterPro" id="IPR052984">
    <property type="entry name" value="UPF0421"/>
</dbReference>
<organism evidence="8 9">
    <name type="scientific">Paenibacillus filicis</name>
    <dbReference type="NCBI Taxonomy" id="669464"/>
    <lineage>
        <taxon>Bacteria</taxon>
        <taxon>Bacillati</taxon>
        <taxon>Bacillota</taxon>
        <taxon>Bacilli</taxon>
        <taxon>Bacillales</taxon>
        <taxon>Paenibacillaceae</taxon>
        <taxon>Paenibacillus</taxon>
    </lineage>
</organism>
<evidence type="ECO:0000256" key="4">
    <source>
        <dbReference type="ARBA" id="ARBA00022989"/>
    </source>
</evidence>
<keyword evidence="9" id="KW-1185">Reference proteome</keyword>
<keyword evidence="3 6" id="KW-0812">Transmembrane</keyword>
<dbReference type="Gene3D" id="1.20.120.940">
    <property type="entry name" value="Putative aromatic acid exporter, C-terminal domain"/>
    <property type="match status" value="1"/>
</dbReference>
<dbReference type="Proteomes" id="UP001469365">
    <property type="component" value="Unassembled WGS sequence"/>
</dbReference>
<keyword evidence="2" id="KW-1003">Cell membrane</keyword>
<protein>
    <submittedName>
        <fullName evidence="8">Aromatic acid exporter family protein</fullName>
    </submittedName>
</protein>
<comment type="subcellular location">
    <subcellularLocation>
        <location evidence="1">Cell membrane</location>
        <topology evidence="1">Multi-pass membrane protein</topology>
    </subcellularLocation>
</comment>
<keyword evidence="5 6" id="KW-0472">Membrane</keyword>
<dbReference type="PANTHER" id="PTHR40064">
    <property type="entry name" value="MEMBRANE PROTEIN-RELATED"/>
    <property type="match status" value="1"/>
</dbReference>
<evidence type="ECO:0000313" key="8">
    <source>
        <dbReference type="EMBL" id="MEK8127060.1"/>
    </source>
</evidence>
<evidence type="ECO:0000256" key="2">
    <source>
        <dbReference type="ARBA" id="ARBA00022475"/>
    </source>
</evidence>
<evidence type="ECO:0000259" key="7">
    <source>
        <dbReference type="Pfam" id="PF11728"/>
    </source>
</evidence>
<evidence type="ECO:0000256" key="6">
    <source>
        <dbReference type="SAM" id="Phobius"/>
    </source>
</evidence>
<sequence length="318" mass="35868">MGIRVIKTAVAVILAIMIAQATGLASPLSTGLLAVLGVDVTKKRSIATSVQRIVASVFGLLLSVGLFVWLGYHVWVIGIYILLLYPILNRLKLKDGIVTSSVVMFHLYAARAVSFELVVNEVALLVVGLGTATLINVLYMPREDRQLLQYRLELEALFSRILIQLSLHLRDTGHVWDGKELLDSEELLKRAAEAAMRKTENSLSQDRADWSVYFYMRERQLEGIGRMSQLVARVYQNLPHANLLAVIFEGLSEDVKVAHYTGRTERELERLEAQFREMELPRTREEFEVRAALLQLIEELKVFLSVAKKEKRPVGARA</sequence>
<evidence type="ECO:0000313" key="9">
    <source>
        <dbReference type="Proteomes" id="UP001469365"/>
    </source>
</evidence>
<name>A0ABU9DDY0_9BACL</name>
<reference evidence="8 9" key="1">
    <citation type="submission" date="2024-04" db="EMBL/GenBank/DDBJ databases">
        <title>draft genome sequnece of Paenibacillus filicis.</title>
        <authorList>
            <person name="Kim D.-U."/>
        </authorList>
    </citation>
    <scope>NUCLEOTIDE SEQUENCE [LARGE SCALE GENOMIC DNA]</scope>
    <source>
        <strain evidence="8 9">KACC14197</strain>
    </source>
</reference>
<dbReference type="Pfam" id="PF11728">
    <property type="entry name" value="ArAE_1_C"/>
    <property type="match status" value="1"/>
</dbReference>
<comment type="caution">
    <text evidence="8">The sequence shown here is derived from an EMBL/GenBank/DDBJ whole genome shotgun (WGS) entry which is preliminary data.</text>
</comment>
<dbReference type="PANTHER" id="PTHR40064:SF1">
    <property type="entry name" value="MEMBRANE PROTEIN"/>
    <property type="match status" value="1"/>
</dbReference>
<proteinExistence type="predicted"/>
<feature type="transmembrane region" description="Helical" evidence="6">
    <location>
        <begin position="53"/>
        <end position="85"/>
    </location>
</feature>
<dbReference type="Pfam" id="PF06081">
    <property type="entry name" value="ArAE_1"/>
    <property type="match status" value="1"/>
</dbReference>
<feature type="domain" description="Putative aromatic acid exporter C-terminal" evidence="7">
    <location>
        <begin position="144"/>
        <end position="306"/>
    </location>
</feature>
<dbReference type="EMBL" id="JBBPCC010000002">
    <property type="protein sequence ID" value="MEK8127060.1"/>
    <property type="molecule type" value="Genomic_DNA"/>
</dbReference>
<evidence type="ECO:0000256" key="5">
    <source>
        <dbReference type="ARBA" id="ARBA00023136"/>
    </source>
</evidence>
<dbReference type="InterPro" id="IPR021062">
    <property type="entry name" value="ArAE_1_C"/>
</dbReference>
<dbReference type="InterPro" id="IPR038323">
    <property type="entry name" value="ArAE_1_C_sf"/>
</dbReference>
<keyword evidence="4 6" id="KW-1133">Transmembrane helix</keyword>
<dbReference type="RefSeq" id="WP_341414124.1">
    <property type="nucleotide sequence ID" value="NZ_JBBPCC010000002.1"/>
</dbReference>
<feature type="transmembrane region" description="Helical" evidence="6">
    <location>
        <begin position="122"/>
        <end position="141"/>
    </location>
</feature>
<gene>
    <name evidence="8" type="ORF">WMW72_03955</name>
</gene>
<dbReference type="InterPro" id="IPR010343">
    <property type="entry name" value="ArAE_1"/>
</dbReference>
<evidence type="ECO:0000256" key="1">
    <source>
        <dbReference type="ARBA" id="ARBA00004651"/>
    </source>
</evidence>
<accession>A0ABU9DDY0</accession>
<evidence type="ECO:0000256" key="3">
    <source>
        <dbReference type="ARBA" id="ARBA00022692"/>
    </source>
</evidence>